<evidence type="ECO:0000313" key="3">
    <source>
        <dbReference type="Proteomes" id="UP000807353"/>
    </source>
</evidence>
<keyword evidence="3" id="KW-1185">Reference proteome</keyword>
<name>A0A9P5Y0S4_9AGAR</name>
<feature type="compositionally biased region" description="Low complexity" evidence="1">
    <location>
        <begin position="154"/>
        <end position="168"/>
    </location>
</feature>
<feature type="region of interest" description="Disordered" evidence="1">
    <location>
        <begin position="148"/>
        <end position="194"/>
    </location>
</feature>
<accession>A0A9P5Y0S4</accession>
<feature type="compositionally biased region" description="Polar residues" evidence="1">
    <location>
        <begin position="183"/>
        <end position="194"/>
    </location>
</feature>
<feature type="compositionally biased region" description="Low complexity" evidence="1">
    <location>
        <begin position="102"/>
        <end position="119"/>
    </location>
</feature>
<reference evidence="2" key="1">
    <citation type="submission" date="2020-11" db="EMBL/GenBank/DDBJ databases">
        <authorList>
            <consortium name="DOE Joint Genome Institute"/>
            <person name="Ahrendt S."/>
            <person name="Riley R."/>
            <person name="Andreopoulos W."/>
            <person name="Labutti K."/>
            <person name="Pangilinan J."/>
            <person name="Ruiz-Duenas F.J."/>
            <person name="Barrasa J.M."/>
            <person name="Sanchez-Garcia M."/>
            <person name="Camarero S."/>
            <person name="Miyauchi S."/>
            <person name="Serrano A."/>
            <person name="Linde D."/>
            <person name="Babiker R."/>
            <person name="Drula E."/>
            <person name="Ayuso-Fernandez I."/>
            <person name="Pacheco R."/>
            <person name="Padilla G."/>
            <person name="Ferreira P."/>
            <person name="Barriuso J."/>
            <person name="Kellner H."/>
            <person name="Castanera R."/>
            <person name="Alfaro M."/>
            <person name="Ramirez L."/>
            <person name="Pisabarro A.G."/>
            <person name="Kuo A."/>
            <person name="Tritt A."/>
            <person name="Lipzen A."/>
            <person name="He G."/>
            <person name="Yan M."/>
            <person name="Ng V."/>
            <person name="Cullen D."/>
            <person name="Martin F."/>
            <person name="Rosso M.-N."/>
            <person name="Henrissat B."/>
            <person name="Hibbett D."/>
            <person name="Martinez A.T."/>
            <person name="Grigoriev I.V."/>
        </authorList>
    </citation>
    <scope>NUCLEOTIDE SEQUENCE</scope>
    <source>
        <strain evidence="2">CBS 247.69</strain>
    </source>
</reference>
<evidence type="ECO:0000313" key="2">
    <source>
        <dbReference type="EMBL" id="KAF9460228.1"/>
    </source>
</evidence>
<dbReference type="AlphaFoldDB" id="A0A9P5Y0S4"/>
<proteinExistence type="predicted"/>
<feature type="region of interest" description="Disordered" evidence="1">
    <location>
        <begin position="91"/>
        <end position="119"/>
    </location>
</feature>
<organism evidence="2 3">
    <name type="scientific">Collybia nuda</name>
    <dbReference type="NCBI Taxonomy" id="64659"/>
    <lineage>
        <taxon>Eukaryota</taxon>
        <taxon>Fungi</taxon>
        <taxon>Dikarya</taxon>
        <taxon>Basidiomycota</taxon>
        <taxon>Agaricomycotina</taxon>
        <taxon>Agaricomycetes</taxon>
        <taxon>Agaricomycetidae</taxon>
        <taxon>Agaricales</taxon>
        <taxon>Tricholomatineae</taxon>
        <taxon>Clitocybaceae</taxon>
        <taxon>Collybia</taxon>
    </lineage>
</organism>
<feature type="compositionally biased region" description="Basic and acidic residues" evidence="1">
    <location>
        <begin position="171"/>
        <end position="180"/>
    </location>
</feature>
<protein>
    <submittedName>
        <fullName evidence="2">Uncharacterized protein</fullName>
    </submittedName>
</protein>
<sequence>MVRVLGSTCLDLGLSLFDLESGFCRKTFRARTYSAALRFATTFIDQGFGRAEGYLLVPLSRLDLSPTTLTAARSKRSASFSSIASTLHATGFRGVRQDETTDSPSSTQSTPPLLSSSWQNSRLSSREFFRDMGSRSIEQLRGSSLKIKKRDHVQVTPSPQSVTPQSVPGDPRNEHDEFHHTRLISQKSVCPSTS</sequence>
<comment type="caution">
    <text evidence="2">The sequence shown here is derived from an EMBL/GenBank/DDBJ whole genome shotgun (WGS) entry which is preliminary data.</text>
</comment>
<dbReference type="EMBL" id="MU150302">
    <property type="protein sequence ID" value="KAF9460228.1"/>
    <property type="molecule type" value="Genomic_DNA"/>
</dbReference>
<dbReference type="Proteomes" id="UP000807353">
    <property type="component" value="Unassembled WGS sequence"/>
</dbReference>
<evidence type="ECO:0000256" key="1">
    <source>
        <dbReference type="SAM" id="MobiDB-lite"/>
    </source>
</evidence>
<gene>
    <name evidence="2" type="ORF">BDZ94DRAFT_943062</name>
</gene>